<organism evidence="1 2">
    <name type="scientific">Cupriavidus campinensis</name>
    <dbReference type="NCBI Taxonomy" id="151783"/>
    <lineage>
        <taxon>Bacteria</taxon>
        <taxon>Pseudomonadati</taxon>
        <taxon>Pseudomonadota</taxon>
        <taxon>Betaproteobacteria</taxon>
        <taxon>Burkholderiales</taxon>
        <taxon>Burkholderiaceae</taxon>
        <taxon>Cupriavidus</taxon>
    </lineage>
</organism>
<sequence>MTNTAEPIELSPANTAFSELTPHYGGMCCEAAAFCLSENGHSNPVDASLRGCSSSTAQLAWLPPSTKAIATYRDRDVAAENGAYAVAIALLNKTHGYQVVERSAKGTGFDFWLGKAKGALPFSEMVRLEVSGIFDGRLRVSARLSQKLKQMNPTDATATGFAIVAEFSGPIVAVGEKEVSSGHK</sequence>
<reference evidence="1 2" key="1">
    <citation type="submission" date="2019-05" db="EMBL/GenBank/DDBJ databases">
        <title>Whole genome sequence analysis of Cupriavidus campinensis S14E4C strain.</title>
        <authorList>
            <person name="Abbaszade G."/>
            <person name="Szabo A."/>
            <person name="Toumi M."/>
            <person name="Toth E."/>
        </authorList>
    </citation>
    <scope>NUCLEOTIDE SEQUENCE [LARGE SCALE GENOMIC DNA]</scope>
    <source>
        <strain evidence="1 2">S14E4C</strain>
    </source>
</reference>
<evidence type="ECO:0000313" key="1">
    <source>
        <dbReference type="EMBL" id="TSP10654.1"/>
    </source>
</evidence>
<proteinExistence type="predicted"/>
<comment type="caution">
    <text evidence="1">The sequence shown here is derived from an EMBL/GenBank/DDBJ whole genome shotgun (WGS) entry which is preliminary data.</text>
</comment>
<keyword evidence="2" id="KW-1185">Reference proteome</keyword>
<accession>A0ABY3EIH9</accession>
<dbReference type="EMBL" id="VCIZ01000014">
    <property type="protein sequence ID" value="TSP10654.1"/>
    <property type="molecule type" value="Genomic_DNA"/>
</dbReference>
<gene>
    <name evidence="1" type="ORF">FGG12_21420</name>
</gene>
<name>A0ABY3EIH9_9BURK</name>
<dbReference type="RefSeq" id="WP_144200746.1">
    <property type="nucleotide sequence ID" value="NZ_VCIZ01000014.1"/>
</dbReference>
<evidence type="ECO:0000313" key="2">
    <source>
        <dbReference type="Proteomes" id="UP000318943"/>
    </source>
</evidence>
<dbReference type="Proteomes" id="UP000318943">
    <property type="component" value="Unassembled WGS sequence"/>
</dbReference>
<protein>
    <submittedName>
        <fullName evidence="1">Uncharacterized protein</fullName>
    </submittedName>
</protein>